<feature type="binding site" evidence="2">
    <location>
        <position position="99"/>
    </location>
    <ligand>
        <name>D-ribulose 5-phosphate</name>
        <dbReference type="ChEBI" id="CHEBI:58121"/>
    </ligand>
</feature>
<dbReference type="Proteomes" id="UP000178109">
    <property type="component" value="Unassembled WGS sequence"/>
</dbReference>
<accession>A0A1G2BU44</accession>
<dbReference type="GO" id="GO:0019316">
    <property type="term" value="P:D-allose catabolic process"/>
    <property type="evidence" value="ECO:0007669"/>
    <property type="project" value="TreeGrafter"/>
</dbReference>
<dbReference type="InterPro" id="IPR003500">
    <property type="entry name" value="RpiB_LacA_LacB"/>
</dbReference>
<dbReference type="Pfam" id="PF02502">
    <property type="entry name" value="LacAB_rpiB"/>
    <property type="match status" value="1"/>
</dbReference>
<dbReference type="InterPro" id="IPR036569">
    <property type="entry name" value="RpiB_LacA_LacB_sf"/>
</dbReference>
<feature type="binding site" evidence="2">
    <location>
        <begin position="66"/>
        <end position="70"/>
    </location>
    <ligand>
        <name>D-ribulose 5-phosphate</name>
        <dbReference type="ChEBI" id="CHEBI:58121"/>
    </ligand>
</feature>
<dbReference type="NCBIfam" id="TIGR00689">
    <property type="entry name" value="rpiB_lacA_lacB"/>
    <property type="match status" value="1"/>
</dbReference>
<dbReference type="PIRSF" id="PIRSF005384">
    <property type="entry name" value="RpiB_LacA_B"/>
    <property type="match status" value="1"/>
</dbReference>
<feature type="binding site" evidence="2">
    <location>
        <position position="109"/>
    </location>
    <ligand>
        <name>D-ribulose 5-phosphate</name>
        <dbReference type="ChEBI" id="CHEBI:58121"/>
    </ligand>
</feature>
<dbReference type="PANTHER" id="PTHR30345:SF0">
    <property type="entry name" value="DNA DAMAGE-REPAIR_TOLERATION PROTEIN DRT102"/>
    <property type="match status" value="1"/>
</dbReference>
<sequence>MIYLGADHAGYTLKERVKRYLTQQGITWEDLGAAKLNIHDDYPDYAALVAKKVAAGSQHRGLLFCGSGNGMAMTANRIKGIRAAVCWNVYTAKKAVEDNRANVISLPARVLKPEEAITVIKAYLAAKPSTISRHMRRIAKIRNLEK</sequence>
<evidence type="ECO:0000313" key="3">
    <source>
        <dbReference type="EMBL" id="OGY92631.1"/>
    </source>
</evidence>
<organism evidence="3 4">
    <name type="scientific">Candidatus Komeilibacteria bacterium RIFCSPLOWO2_02_FULL_48_11</name>
    <dbReference type="NCBI Taxonomy" id="1798553"/>
    <lineage>
        <taxon>Bacteria</taxon>
        <taxon>Candidatus Komeiliibacteriota</taxon>
    </lineage>
</organism>
<dbReference type="GO" id="GO:0009052">
    <property type="term" value="P:pentose-phosphate shunt, non-oxidative branch"/>
    <property type="evidence" value="ECO:0007669"/>
    <property type="project" value="TreeGrafter"/>
</dbReference>
<comment type="similarity">
    <text evidence="1">Belongs to the LacAB/RpiB family.</text>
</comment>
<feature type="binding site" evidence="2">
    <location>
        <position position="137"/>
    </location>
    <ligand>
        <name>D-ribulose 5-phosphate</name>
        <dbReference type="ChEBI" id="CHEBI:58121"/>
    </ligand>
</feature>
<feature type="binding site" evidence="2">
    <location>
        <position position="133"/>
    </location>
    <ligand>
        <name>D-ribulose 5-phosphate</name>
        <dbReference type="ChEBI" id="CHEBI:58121"/>
    </ligand>
</feature>
<comment type="caution">
    <text evidence="3">The sequence shown here is derived from an EMBL/GenBank/DDBJ whole genome shotgun (WGS) entry which is preliminary data.</text>
</comment>
<evidence type="ECO:0008006" key="5">
    <source>
        <dbReference type="Google" id="ProtNLM"/>
    </source>
</evidence>
<evidence type="ECO:0000256" key="2">
    <source>
        <dbReference type="PIRSR" id="PIRSR005384-2"/>
    </source>
</evidence>
<dbReference type="AlphaFoldDB" id="A0A1G2BU44"/>
<evidence type="ECO:0000313" key="4">
    <source>
        <dbReference type="Proteomes" id="UP000178109"/>
    </source>
</evidence>
<reference evidence="3 4" key="1">
    <citation type="journal article" date="2016" name="Nat. Commun.">
        <title>Thousands of microbial genomes shed light on interconnected biogeochemical processes in an aquifer system.</title>
        <authorList>
            <person name="Anantharaman K."/>
            <person name="Brown C.T."/>
            <person name="Hug L.A."/>
            <person name="Sharon I."/>
            <person name="Castelle C.J."/>
            <person name="Probst A.J."/>
            <person name="Thomas B.C."/>
            <person name="Singh A."/>
            <person name="Wilkins M.J."/>
            <person name="Karaoz U."/>
            <person name="Brodie E.L."/>
            <person name="Williams K.H."/>
            <person name="Hubbard S.S."/>
            <person name="Banfield J.F."/>
        </authorList>
    </citation>
    <scope>NUCLEOTIDE SEQUENCE [LARGE SCALE GENOMIC DNA]</scope>
</reference>
<proteinExistence type="inferred from homology"/>
<feature type="binding site" evidence="2">
    <location>
        <begin position="7"/>
        <end position="8"/>
    </location>
    <ligand>
        <name>D-ribulose 5-phosphate</name>
        <dbReference type="ChEBI" id="CHEBI:58121"/>
    </ligand>
</feature>
<dbReference type="NCBIfam" id="NF004051">
    <property type="entry name" value="PRK05571.1"/>
    <property type="match status" value="1"/>
</dbReference>
<dbReference type="Gene3D" id="3.40.1400.10">
    <property type="entry name" value="Sugar-phosphate isomerase, RpiB/LacA/LacB"/>
    <property type="match status" value="1"/>
</dbReference>
<evidence type="ECO:0000256" key="1">
    <source>
        <dbReference type="ARBA" id="ARBA00008754"/>
    </source>
</evidence>
<dbReference type="STRING" id="1798553.A3H70_04175"/>
<dbReference type="SUPFAM" id="SSF89623">
    <property type="entry name" value="Ribose/Galactose isomerase RpiB/AlsB"/>
    <property type="match status" value="1"/>
</dbReference>
<dbReference type="GO" id="GO:0004751">
    <property type="term" value="F:ribose-5-phosphate isomerase activity"/>
    <property type="evidence" value="ECO:0007669"/>
    <property type="project" value="TreeGrafter"/>
</dbReference>
<name>A0A1G2BU44_9BACT</name>
<protein>
    <recommendedName>
        <fullName evidence="5">Ribose-5-phosphate isomerase</fullName>
    </recommendedName>
</protein>
<gene>
    <name evidence="3" type="ORF">A3H70_04175</name>
</gene>
<dbReference type="EMBL" id="MHKO01000018">
    <property type="protein sequence ID" value="OGY92631.1"/>
    <property type="molecule type" value="Genomic_DNA"/>
</dbReference>
<dbReference type="PANTHER" id="PTHR30345">
    <property type="entry name" value="RIBOSE-5-PHOSPHATE ISOMERASE B"/>
    <property type="match status" value="1"/>
</dbReference>